<evidence type="ECO:0000256" key="6">
    <source>
        <dbReference type="ARBA" id="ARBA00023049"/>
    </source>
</evidence>
<keyword evidence="7" id="KW-1133">Transmembrane helix</keyword>
<dbReference type="Pfam" id="PF01435">
    <property type="entry name" value="Peptidase_M48"/>
    <property type="match status" value="1"/>
</dbReference>
<evidence type="ECO:0000256" key="2">
    <source>
        <dbReference type="ARBA" id="ARBA00022670"/>
    </source>
</evidence>
<evidence type="ECO:0000313" key="10">
    <source>
        <dbReference type="Proteomes" id="UP000461730"/>
    </source>
</evidence>
<dbReference type="EMBL" id="WRXN01000008">
    <property type="protein sequence ID" value="MVT10308.1"/>
    <property type="molecule type" value="Genomic_DNA"/>
</dbReference>
<evidence type="ECO:0000256" key="5">
    <source>
        <dbReference type="ARBA" id="ARBA00022833"/>
    </source>
</evidence>
<dbReference type="GO" id="GO:0004222">
    <property type="term" value="F:metalloendopeptidase activity"/>
    <property type="evidence" value="ECO:0007669"/>
    <property type="project" value="InterPro"/>
</dbReference>
<keyword evidence="5" id="KW-0862">Zinc</keyword>
<dbReference type="Gene3D" id="3.30.2010.10">
    <property type="entry name" value="Metalloproteases ('zincins'), catalytic domain"/>
    <property type="match status" value="1"/>
</dbReference>
<gene>
    <name evidence="9" type="ORF">GO493_18695</name>
</gene>
<keyword evidence="7" id="KW-0812">Transmembrane</keyword>
<dbReference type="Proteomes" id="UP000461730">
    <property type="component" value="Unassembled WGS sequence"/>
</dbReference>
<keyword evidence="10" id="KW-1185">Reference proteome</keyword>
<dbReference type="GO" id="GO:0016020">
    <property type="term" value="C:membrane"/>
    <property type="evidence" value="ECO:0007669"/>
    <property type="project" value="TreeGrafter"/>
</dbReference>
<feature type="domain" description="Peptidase M48" evidence="8">
    <location>
        <begin position="99"/>
        <end position="319"/>
    </location>
</feature>
<evidence type="ECO:0000256" key="7">
    <source>
        <dbReference type="SAM" id="Phobius"/>
    </source>
</evidence>
<dbReference type="AlphaFoldDB" id="A0A7K1U7G9"/>
<dbReference type="InterPro" id="IPR051156">
    <property type="entry name" value="Mito/Outer_Membr_Metalloprot"/>
</dbReference>
<name>A0A7K1U7G9_9BACT</name>
<dbReference type="RefSeq" id="WP_157307755.1">
    <property type="nucleotide sequence ID" value="NZ_WRXN01000008.1"/>
</dbReference>
<sequence length="465" mass="53305">MKDVKSVLRAFLLTHILIVIPGHFLSITYGQTPIFTPAKENTALFTSLLTESEKIYKAELAALPARGKKDYEEIYKLHWDAIKEVIGKKEMYTADSARQYLDALVSEIKRANPGLQQQQFRCFFSRSGIPNASYIGSGIILFNMGLFSRLNNESEAAFVLCHEIAHFYLHHMDNAIRKYVDTMNSAQMQEALRQIKDTEYGKRQMLDKLVKGFTFNTRRHSRDHESQADSMALAFMHNTRFDKTAALSLLTLLDNIDEDTLNINSRLEVMFNAEKYPFRKKWTTRKTGLLGSVVVEENKALSDSLKTHPDCQKRIALLSPAISGYQTGNESKDPVSRQQFETLQRTFRYEVIEYAYANDNYSLSLYYTIALLGQLPDDPYLVTSVGRVMNSCYTAQKEHVLGKRIDLPGAGQTGGYNALLHFLQQLYIEDYAGIGYNYLLRYQDRFNDYAAFRKELDAGERFTKE</sequence>
<keyword evidence="7" id="KW-0472">Membrane</keyword>
<dbReference type="GO" id="GO:0006515">
    <property type="term" value="P:protein quality control for misfolded or incompletely synthesized proteins"/>
    <property type="evidence" value="ECO:0007669"/>
    <property type="project" value="TreeGrafter"/>
</dbReference>
<evidence type="ECO:0000313" key="9">
    <source>
        <dbReference type="EMBL" id="MVT10308.1"/>
    </source>
</evidence>
<evidence type="ECO:0000256" key="3">
    <source>
        <dbReference type="ARBA" id="ARBA00022723"/>
    </source>
</evidence>
<keyword evidence="2 9" id="KW-0645">Protease</keyword>
<keyword evidence="6 9" id="KW-0482">Metalloprotease</keyword>
<protein>
    <submittedName>
        <fullName evidence="9">M48 family metalloprotease</fullName>
    </submittedName>
</protein>
<evidence type="ECO:0000259" key="8">
    <source>
        <dbReference type="Pfam" id="PF01435"/>
    </source>
</evidence>
<dbReference type="PANTHER" id="PTHR22726:SF1">
    <property type="entry name" value="METALLOENDOPEPTIDASE OMA1, MITOCHONDRIAL"/>
    <property type="match status" value="1"/>
</dbReference>
<comment type="cofactor">
    <cofactor evidence="1">
        <name>Zn(2+)</name>
        <dbReference type="ChEBI" id="CHEBI:29105"/>
    </cofactor>
</comment>
<accession>A0A7K1U7G9</accession>
<organism evidence="9 10">
    <name type="scientific">Chitinophaga tropicalis</name>
    <dbReference type="NCBI Taxonomy" id="2683588"/>
    <lineage>
        <taxon>Bacteria</taxon>
        <taxon>Pseudomonadati</taxon>
        <taxon>Bacteroidota</taxon>
        <taxon>Chitinophagia</taxon>
        <taxon>Chitinophagales</taxon>
        <taxon>Chitinophagaceae</taxon>
        <taxon>Chitinophaga</taxon>
    </lineage>
</organism>
<evidence type="ECO:0000256" key="4">
    <source>
        <dbReference type="ARBA" id="ARBA00022801"/>
    </source>
</evidence>
<dbReference type="GO" id="GO:0046872">
    <property type="term" value="F:metal ion binding"/>
    <property type="evidence" value="ECO:0007669"/>
    <property type="project" value="UniProtKB-KW"/>
</dbReference>
<reference evidence="9 10" key="1">
    <citation type="submission" date="2019-12" db="EMBL/GenBank/DDBJ databases">
        <title>Chitinophaga sp. strain ysch24 (GDMCC 1.1355), whole genome shotgun sequence.</title>
        <authorList>
            <person name="Zhang X."/>
        </authorList>
    </citation>
    <scope>NUCLEOTIDE SEQUENCE [LARGE SCALE GENOMIC DNA]</scope>
    <source>
        <strain evidence="10">ysch24</strain>
    </source>
</reference>
<proteinExistence type="predicted"/>
<keyword evidence="4" id="KW-0378">Hydrolase</keyword>
<dbReference type="InterPro" id="IPR001915">
    <property type="entry name" value="Peptidase_M48"/>
</dbReference>
<comment type="caution">
    <text evidence="9">The sequence shown here is derived from an EMBL/GenBank/DDBJ whole genome shotgun (WGS) entry which is preliminary data.</text>
</comment>
<dbReference type="PANTHER" id="PTHR22726">
    <property type="entry name" value="METALLOENDOPEPTIDASE OMA1"/>
    <property type="match status" value="1"/>
</dbReference>
<keyword evidence="3" id="KW-0479">Metal-binding</keyword>
<evidence type="ECO:0000256" key="1">
    <source>
        <dbReference type="ARBA" id="ARBA00001947"/>
    </source>
</evidence>
<feature type="transmembrane region" description="Helical" evidence="7">
    <location>
        <begin position="7"/>
        <end position="29"/>
    </location>
</feature>